<feature type="domain" description="Peptidase S1" evidence="5">
    <location>
        <begin position="286"/>
        <end position="539"/>
    </location>
</feature>
<dbReference type="STRING" id="6412.T1F2U6"/>
<name>T1F2U6_HELRO</name>
<dbReference type="InterPro" id="IPR036055">
    <property type="entry name" value="LDL_receptor-like_sf"/>
</dbReference>
<dbReference type="CTD" id="20203145"/>
<keyword evidence="4" id="KW-0472">Membrane</keyword>
<dbReference type="PRINTS" id="PR00722">
    <property type="entry name" value="CHYMOTRYPSIN"/>
</dbReference>
<reference evidence="8" key="1">
    <citation type="submission" date="2012-12" db="EMBL/GenBank/DDBJ databases">
        <authorList>
            <person name="Hellsten U."/>
            <person name="Grimwood J."/>
            <person name="Chapman J.A."/>
            <person name="Shapiro H."/>
            <person name="Aerts A."/>
            <person name="Otillar R.P."/>
            <person name="Terry A.Y."/>
            <person name="Boore J.L."/>
            <person name="Simakov O."/>
            <person name="Marletaz F."/>
            <person name="Cho S.-J."/>
            <person name="Edsinger-Gonzales E."/>
            <person name="Havlak P."/>
            <person name="Kuo D.-H."/>
            <person name="Larsson T."/>
            <person name="Lv J."/>
            <person name="Arendt D."/>
            <person name="Savage R."/>
            <person name="Osoegawa K."/>
            <person name="de Jong P."/>
            <person name="Lindberg D.R."/>
            <person name="Seaver E.C."/>
            <person name="Weisblat D.A."/>
            <person name="Putnam N.H."/>
            <person name="Grigoriev I.V."/>
            <person name="Rokhsar D.S."/>
        </authorList>
    </citation>
    <scope>NUCLEOTIDE SEQUENCE</scope>
</reference>
<dbReference type="SUPFAM" id="SSF50494">
    <property type="entry name" value="Trypsin-like serine proteases"/>
    <property type="match status" value="1"/>
</dbReference>
<comment type="caution">
    <text evidence="2">Lacks conserved residue(s) required for the propagation of feature annotation.</text>
</comment>
<keyword evidence="3" id="KW-0720">Serine protease</keyword>
<dbReference type="GO" id="GO:0004252">
    <property type="term" value="F:serine-type endopeptidase activity"/>
    <property type="evidence" value="ECO:0007669"/>
    <property type="project" value="InterPro"/>
</dbReference>
<dbReference type="InterPro" id="IPR001314">
    <property type="entry name" value="Peptidase_S1A"/>
</dbReference>
<feature type="disulfide bond" evidence="2">
    <location>
        <begin position="122"/>
        <end position="134"/>
    </location>
</feature>
<dbReference type="CDD" id="cd00112">
    <property type="entry name" value="LDLa"/>
    <property type="match status" value="2"/>
</dbReference>
<keyword evidence="4" id="KW-1133">Transmembrane helix</keyword>
<dbReference type="EnsemblMetazoa" id="HelroT170261">
    <property type="protein sequence ID" value="HelroP170261"/>
    <property type="gene ID" value="HelroG170261"/>
</dbReference>
<dbReference type="PROSITE" id="PS00135">
    <property type="entry name" value="TRYPSIN_SER"/>
    <property type="match status" value="1"/>
</dbReference>
<dbReference type="Gene3D" id="4.10.400.10">
    <property type="entry name" value="Low-density Lipoprotein Receptor"/>
    <property type="match status" value="3"/>
</dbReference>
<organism evidence="7 8">
    <name type="scientific">Helobdella robusta</name>
    <name type="common">Californian leech</name>
    <dbReference type="NCBI Taxonomy" id="6412"/>
    <lineage>
        <taxon>Eukaryota</taxon>
        <taxon>Metazoa</taxon>
        <taxon>Spiralia</taxon>
        <taxon>Lophotrochozoa</taxon>
        <taxon>Annelida</taxon>
        <taxon>Clitellata</taxon>
        <taxon>Hirudinea</taxon>
        <taxon>Rhynchobdellida</taxon>
        <taxon>Glossiphoniidae</taxon>
        <taxon>Helobdella</taxon>
    </lineage>
</organism>
<dbReference type="InterPro" id="IPR043504">
    <property type="entry name" value="Peptidase_S1_PA_chymotrypsin"/>
</dbReference>
<dbReference type="Gene3D" id="2.40.10.10">
    <property type="entry name" value="Trypsin-like serine proteases"/>
    <property type="match status" value="3"/>
</dbReference>
<evidence type="ECO:0000313" key="7">
    <source>
        <dbReference type="EnsemblMetazoa" id="HelroP170261"/>
    </source>
</evidence>
<evidence type="ECO:0000256" key="4">
    <source>
        <dbReference type="SAM" id="Phobius"/>
    </source>
</evidence>
<dbReference type="PROSITE" id="PS00134">
    <property type="entry name" value="TRYPSIN_HIS"/>
    <property type="match status" value="1"/>
</dbReference>
<dbReference type="OrthoDB" id="10062665at2759"/>
<dbReference type="Pfam" id="PF00089">
    <property type="entry name" value="Trypsin"/>
    <property type="match status" value="1"/>
</dbReference>
<sequence length="541" mass="61184">MALITEQVKSSTATFAIEELTENCCRCFPQGTTISESTHFYQRREIAYLWILCTVSTILLSTFILENTTDYSKYSFKKVFHLDCPEGTAMYCYESKLCLNPNQMCDRFQDCPDDADETNCTCRKNDYQCLRGRCISSMYLCDKHKDCPEGDDESEKSCPACPDGSQYRCSGRSGSCIDVYKRCDLVSDCPETDDEANCGNSSCVVIKKRRSVDKCCWINKNSAIGHILVENNKSLPTVGIKVDPDSDNYTTNAHNSTTECPAYVRLQCENSECGRRWNRVRPKEHVIYGSFVEKGEIPWQAFIKCLDYSCGGVLISQTWVVTAAHCITQQVVNIQASDCVIQFGGVFRHDNWLISRASKLIFHEKYSKPPGVRNDIGLIKLNRPVPLNHLVQPICLPHAPIDSIFAFQSICMSSGFGFTLKNKSMNLLKMRATANRCVTPPAAGFMCISAYEGMGRIGDQNVCDGDSGGPFACRNKNDDRWTLFGVHSHVKQIELIEKLIFFAKASNQKYNKLLKYEVCQNSFVTDIYYHMNWIKDKITDH</sequence>
<dbReference type="EMBL" id="AMQM01003500">
    <property type="status" value="NOT_ANNOTATED_CDS"/>
    <property type="molecule type" value="Genomic_DNA"/>
</dbReference>
<keyword evidence="8" id="KW-1185">Reference proteome</keyword>
<evidence type="ECO:0000256" key="2">
    <source>
        <dbReference type="PROSITE-ProRule" id="PRU00124"/>
    </source>
</evidence>
<dbReference type="Pfam" id="PF00057">
    <property type="entry name" value="Ldl_recept_a"/>
    <property type="match status" value="1"/>
</dbReference>
<reference evidence="7" key="3">
    <citation type="submission" date="2015-06" db="UniProtKB">
        <authorList>
            <consortium name="EnsemblMetazoa"/>
        </authorList>
    </citation>
    <scope>IDENTIFICATION</scope>
</reference>
<reference evidence="6 8" key="2">
    <citation type="journal article" date="2013" name="Nature">
        <title>Insights into bilaterian evolution from three spiralian genomes.</title>
        <authorList>
            <person name="Simakov O."/>
            <person name="Marletaz F."/>
            <person name="Cho S.J."/>
            <person name="Edsinger-Gonzales E."/>
            <person name="Havlak P."/>
            <person name="Hellsten U."/>
            <person name="Kuo D.H."/>
            <person name="Larsson T."/>
            <person name="Lv J."/>
            <person name="Arendt D."/>
            <person name="Savage R."/>
            <person name="Osoegawa K."/>
            <person name="de Jong P."/>
            <person name="Grimwood J."/>
            <person name="Chapman J.A."/>
            <person name="Shapiro H."/>
            <person name="Aerts A."/>
            <person name="Otillar R.P."/>
            <person name="Terry A.Y."/>
            <person name="Boore J.L."/>
            <person name="Grigoriev I.V."/>
            <person name="Lindberg D.R."/>
            <person name="Seaver E.C."/>
            <person name="Weisblat D.A."/>
            <person name="Putnam N.H."/>
            <person name="Rokhsar D.S."/>
        </authorList>
    </citation>
    <scope>NUCLEOTIDE SEQUENCE</scope>
</reference>
<keyword evidence="3" id="KW-0378">Hydrolase</keyword>
<feature type="transmembrane region" description="Helical" evidence="4">
    <location>
        <begin position="46"/>
        <end position="65"/>
    </location>
</feature>
<dbReference type="PROSITE" id="PS50240">
    <property type="entry name" value="TRYPSIN_DOM"/>
    <property type="match status" value="1"/>
</dbReference>
<dbReference type="InterPro" id="IPR009003">
    <property type="entry name" value="Peptidase_S1_PA"/>
</dbReference>
<dbReference type="GO" id="GO:0006508">
    <property type="term" value="P:proteolysis"/>
    <property type="evidence" value="ECO:0007669"/>
    <property type="project" value="UniProtKB-KW"/>
</dbReference>
<dbReference type="GeneID" id="20203145"/>
<dbReference type="InterPro" id="IPR023415">
    <property type="entry name" value="LDLR_class-A_CS"/>
</dbReference>
<dbReference type="RefSeq" id="XP_009014329.1">
    <property type="nucleotide sequence ID" value="XM_009016081.1"/>
</dbReference>
<feature type="disulfide bond" evidence="2">
    <location>
        <begin position="129"/>
        <end position="147"/>
    </location>
</feature>
<dbReference type="SMART" id="SM00192">
    <property type="entry name" value="LDLa"/>
    <property type="match status" value="3"/>
</dbReference>
<dbReference type="HOGENOM" id="CLU_503705_0_0_1"/>
<dbReference type="SMART" id="SM00020">
    <property type="entry name" value="Tryp_SPc"/>
    <property type="match status" value="1"/>
</dbReference>
<dbReference type="PANTHER" id="PTHR24258">
    <property type="entry name" value="SERINE PROTEASE-RELATED"/>
    <property type="match status" value="1"/>
</dbReference>
<evidence type="ECO:0000259" key="5">
    <source>
        <dbReference type="PROSITE" id="PS50240"/>
    </source>
</evidence>
<evidence type="ECO:0000256" key="3">
    <source>
        <dbReference type="RuleBase" id="RU363034"/>
    </source>
</evidence>
<keyword evidence="4" id="KW-0812">Transmembrane</keyword>
<dbReference type="InterPro" id="IPR033116">
    <property type="entry name" value="TRYPSIN_SER"/>
</dbReference>
<dbReference type="PROSITE" id="PS01209">
    <property type="entry name" value="LDLRA_1"/>
    <property type="match status" value="2"/>
</dbReference>
<protein>
    <recommendedName>
        <fullName evidence="5">Peptidase S1 domain-containing protein</fullName>
    </recommendedName>
</protein>
<feature type="disulfide bond" evidence="2">
    <location>
        <begin position="105"/>
        <end position="120"/>
    </location>
</feature>
<evidence type="ECO:0000313" key="8">
    <source>
        <dbReference type="Proteomes" id="UP000015101"/>
    </source>
</evidence>
<dbReference type="CDD" id="cd00190">
    <property type="entry name" value="Tryp_SPc"/>
    <property type="match status" value="1"/>
</dbReference>
<dbReference type="Proteomes" id="UP000015101">
    <property type="component" value="Unassembled WGS sequence"/>
</dbReference>
<gene>
    <name evidence="7" type="primary">20203145</name>
    <name evidence="6" type="ORF">HELRODRAFT_170261</name>
</gene>
<accession>T1F2U6</accession>
<keyword evidence="1 2" id="KW-1015">Disulfide bond</keyword>
<dbReference type="PANTHER" id="PTHR24258:SF116">
    <property type="entry name" value="FI16631P1-RELATED"/>
    <property type="match status" value="1"/>
</dbReference>
<dbReference type="SUPFAM" id="SSF57424">
    <property type="entry name" value="LDL receptor-like module"/>
    <property type="match status" value="3"/>
</dbReference>
<dbReference type="FunFam" id="2.40.10.10:FF:000068">
    <property type="entry name" value="transmembrane protease serine 2"/>
    <property type="match status" value="1"/>
</dbReference>
<keyword evidence="3" id="KW-0645">Protease</keyword>
<dbReference type="InterPro" id="IPR002172">
    <property type="entry name" value="LDrepeatLR_classA_rpt"/>
</dbReference>
<dbReference type="InterPro" id="IPR001254">
    <property type="entry name" value="Trypsin_dom"/>
</dbReference>
<dbReference type="PROSITE" id="PS50068">
    <property type="entry name" value="LDLRA_2"/>
    <property type="match status" value="3"/>
</dbReference>
<dbReference type="InterPro" id="IPR018114">
    <property type="entry name" value="TRYPSIN_HIS"/>
</dbReference>
<dbReference type="eggNOG" id="KOG3627">
    <property type="taxonomic scope" value="Eukaryota"/>
</dbReference>
<evidence type="ECO:0000256" key="1">
    <source>
        <dbReference type="ARBA" id="ARBA00023157"/>
    </source>
</evidence>
<dbReference type="KEGG" id="hro:HELRODRAFT_170261"/>
<dbReference type="AlphaFoldDB" id="T1F2U6"/>
<dbReference type="InParanoid" id="T1F2U6"/>
<dbReference type="EMBL" id="KB096183">
    <property type="protein sequence ID" value="ESO07718.1"/>
    <property type="molecule type" value="Genomic_DNA"/>
</dbReference>
<feature type="disulfide bond" evidence="2">
    <location>
        <begin position="183"/>
        <end position="198"/>
    </location>
</feature>
<proteinExistence type="predicted"/>
<evidence type="ECO:0000313" key="6">
    <source>
        <dbReference type="EMBL" id="ESO07718.1"/>
    </source>
</evidence>